<dbReference type="AlphaFoldDB" id="A0A2G2V2Z9"/>
<dbReference type="EMBL" id="MLFT02000452">
    <property type="protein sequence ID" value="PHT27356.1"/>
    <property type="molecule type" value="Genomic_DNA"/>
</dbReference>
<accession>A0A2G2V2Z9</accession>
<keyword evidence="2" id="KW-1185">Reference proteome</keyword>
<evidence type="ECO:0000313" key="1">
    <source>
        <dbReference type="EMBL" id="PHT27356.1"/>
    </source>
</evidence>
<reference evidence="1 2" key="1">
    <citation type="journal article" date="2017" name="Genome Biol.">
        <title>New reference genome sequences of hot pepper reveal the massive evolution of plant disease-resistance genes by retroduplication.</title>
        <authorList>
            <person name="Kim S."/>
            <person name="Park J."/>
            <person name="Yeom S.I."/>
            <person name="Kim Y.M."/>
            <person name="Seo E."/>
            <person name="Kim K.T."/>
            <person name="Kim M.S."/>
            <person name="Lee J.M."/>
            <person name="Cheong K."/>
            <person name="Shin H.S."/>
            <person name="Kim S.B."/>
            <person name="Han K."/>
            <person name="Lee J."/>
            <person name="Park M."/>
            <person name="Lee H.A."/>
            <person name="Lee H.Y."/>
            <person name="Lee Y."/>
            <person name="Oh S."/>
            <person name="Lee J.H."/>
            <person name="Choi E."/>
            <person name="Choi E."/>
            <person name="Lee S.E."/>
            <person name="Jeon J."/>
            <person name="Kim H."/>
            <person name="Choi G."/>
            <person name="Song H."/>
            <person name="Lee J."/>
            <person name="Lee S.C."/>
            <person name="Kwon J.K."/>
            <person name="Lee H.Y."/>
            <person name="Koo N."/>
            <person name="Hong Y."/>
            <person name="Kim R.W."/>
            <person name="Kang W.H."/>
            <person name="Huh J.H."/>
            <person name="Kang B.C."/>
            <person name="Yang T.J."/>
            <person name="Lee Y.H."/>
            <person name="Bennetzen J.L."/>
            <person name="Choi D."/>
        </authorList>
    </citation>
    <scope>NUCLEOTIDE SEQUENCE [LARGE SCALE GENOMIC DNA]</scope>
    <source>
        <strain evidence="2">cv. PBC81</strain>
    </source>
</reference>
<dbReference type="Proteomes" id="UP000224567">
    <property type="component" value="Unassembled WGS sequence"/>
</dbReference>
<comment type="caution">
    <text evidence="1">The sequence shown here is derived from an EMBL/GenBank/DDBJ whole genome shotgun (WGS) entry which is preliminary data.</text>
</comment>
<evidence type="ECO:0000313" key="2">
    <source>
        <dbReference type="Proteomes" id="UP000224567"/>
    </source>
</evidence>
<name>A0A2G2V2Z9_CAPBA</name>
<reference evidence="2" key="2">
    <citation type="journal article" date="2017" name="J. Anim. Genet.">
        <title>Multiple reference genome sequences of hot pepper reveal the massive evolution of plant disease resistance genes by retroduplication.</title>
        <authorList>
            <person name="Kim S."/>
            <person name="Park J."/>
            <person name="Yeom S.-I."/>
            <person name="Kim Y.-M."/>
            <person name="Seo E."/>
            <person name="Kim K.-T."/>
            <person name="Kim M.-S."/>
            <person name="Lee J.M."/>
            <person name="Cheong K."/>
            <person name="Shin H.-S."/>
            <person name="Kim S.-B."/>
            <person name="Han K."/>
            <person name="Lee J."/>
            <person name="Park M."/>
            <person name="Lee H.-A."/>
            <person name="Lee H.-Y."/>
            <person name="Lee Y."/>
            <person name="Oh S."/>
            <person name="Lee J.H."/>
            <person name="Choi E."/>
            <person name="Choi E."/>
            <person name="Lee S.E."/>
            <person name="Jeon J."/>
            <person name="Kim H."/>
            <person name="Choi G."/>
            <person name="Song H."/>
            <person name="Lee J."/>
            <person name="Lee S.-C."/>
            <person name="Kwon J.-K."/>
            <person name="Lee H.-Y."/>
            <person name="Koo N."/>
            <person name="Hong Y."/>
            <person name="Kim R.W."/>
            <person name="Kang W.-H."/>
            <person name="Huh J.H."/>
            <person name="Kang B.-C."/>
            <person name="Yang T.-J."/>
            <person name="Lee Y.-H."/>
            <person name="Bennetzen J.L."/>
            <person name="Choi D."/>
        </authorList>
    </citation>
    <scope>NUCLEOTIDE SEQUENCE [LARGE SCALE GENOMIC DNA]</scope>
    <source>
        <strain evidence="2">cv. PBC81</strain>
    </source>
</reference>
<organism evidence="1 2">
    <name type="scientific">Capsicum baccatum</name>
    <name type="common">Peruvian pepper</name>
    <dbReference type="NCBI Taxonomy" id="33114"/>
    <lineage>
        <taxon>Eukaryota</taxon>
        <taxon>Viridiplantae</taxon>
        <taxon>Streptophyta</taxon>
        <taxon>Embryophyta</taxon>
        <taxon>Tracheophyta</taxon>
        <taxon>Spermatophyta</taxon>
        <taxon>Magnoliopsida</taxon>
        <taxon>eudicotyledons</taxon>
        <taxon>Gunneridae</taxon>
        <taxon>Pentapetalae</taxon>
        <taxon>asterids</taxon>
        <taxon>lamiids</taxon>
        <taxon>Solanales</taxon>
        <taxon>Solanaceae</taxon>
        <taxon>Solanoideae</taxon>
        <taxon>Capsiceae</taxon>
        <taxon>Capsicum</taxon>
    </lineage>
</organism>
<gene>
    <name evidence="1" type="ORF">CQW23_33034</name>
</gene>
<sequence>MVRPDPTRPDPTGNRYIRTFTNEIWGALQLQFVFTKNAVLMAFRQIGQLARVIVRAPKQIKRYCQEIPVGPEGDYRHEVNAFTYGFMSMTALYILWSQKQMIDINQPIHKHVMEENRKSEEKLKKMSK</sequence>
<protein>
    <submittedName>
        <fullName evidence="1">Uncharacterized protein</fullName>
    </submittedName>
</protein>
<proteinExistence type="predicted"/>
<dbReference type="OrthoDB" id="10277073at2759"/>